<keyword evidence="2" id="KW-1185">Reference proteome</keyword>
<organism evidence="1 2">
    <name type="scientific">Lactuca sativa</name>
    <name type="common">Garden lettuce</name>
    <dbReference type="NCBI Taxonomy" id="4236"/>
    <lineage>
        <taxon>Eukaryota</taxon>
        <taxon>Viridiplantae</taxon>
        <taxon>Streptophyta</taxon>
        <taxon>Embryophyta</taxon>
        <taxon>Tracheophyta</taxon>
        <taxon>Spermatophyta</taxon>
        <taxon>Magnoliopsida</taxon>
        <taxon>eudicotyledons</taxon>
        <taxon>Gunneridae</taxon>
        <taxon>Pentapetalae</taxon>
        <taxon>asterids</taxon>
        <taxon>campanulids</taxon>
        <taxon>Asterales</taxon>
        <taxon>Asteraceae</taxon>
        <taxon>Cichorioideae</taxon>
        <taxon>Cichorieae</taxon>
        <taxon>Lactucinae</taxon>
        <taxon>Lactuca</taxon>
    </lineage>
</organism>
<dbReference type="EMBL" id="NBSK02000005">
    <property type="protein sequence ID" value="KAJ0205328.1"/>
    <property type="molecule type" value="Genomic_DNA"/>
</dbReference>
<proteinExistence type="predicted"/>
<dbReference type="AlphaFoldDB" id="A0A9R1VII6"/>
<dbReference type="Proteomes" id="UP000235145">
    <property type="component" value="Unassembled WGS sequence"/>
</dbReference>
<comment type="caution">
    <text evidence="1">The sequence shown here is derived from an EMBL/GenBank/DDBJ whole genome shotgun (WGS) entry which is preliminary data.</text>
</comment>
<protein>
    <submittedName>
        <fullName evidence="1">Uncharacterized protein</fullName>
    </submittedName>
</protein>
<sequence length="140" mass="16397">MSFAAFGFYLIAKHAFQYIMERKRHWELKKRYLYQEVRCHNIKVQLAWKLVGQLKLDPRHTEAKEFIRSKAFGSYEYNPLLDSLEGNSGDSSDRTLSAAYTLESLKAAAYTLEVNGGIERSSVFYDECHKLYDIKFYAME</sequence>
<accession>A0A9R1VII6</accession>
<reference evidence="1 2" key="1">
    <citation type="journal article" date="2017" name="Nat. Commun.">
        <title>Genome assembly with in vitro proximity ligation data and whole-genome triplication in lettuce.</title>
        <authorList>
            <person name="Reyes-Chin-Wo S."/>
            <person name="Wang Z."/>
            <person name="Yang X."/>
            <person name="Kozik A."/>
            <person name="Arikit S."/>
            <person name="Song C."/>
            <person name="Xia L."/>
            <person name="Froenicke L."/>
            <person name="Lavelle D.O."/>
            <person name="Truco M.J."/>
            <person name="Xia R."/>
            <person name="Zhu S."/>
            <person name="Xu C."/>
            <person name="Xu H."/>
            <person name="Xu X."/>
            <person name="Cox K."/>
            <person name="Korf I."/>
            <person name="Meyers B.C."/>
            <person name="Michelmore R.W."/>
        </authorList>
    </citation>
    <scope>NUCLEOTIDE SEQUENCE [LARGE SCALE GENOMIC DNA]</scope>
    <source>
        <strain evidence="2">cv. Salinas</strain>
        <tissue evidence="1">Seedlings</tissue>
    </source>
</reference>
<name>A0A9R1VII6_LACSA</name>
<gene>
    <name evidence="1" type="ORF">LSAT_V11C500252130</name>
</gene>
<evidence type="ECO:0000313" key="2">
    <source>
        <dbReference type="Proteomes" id="UP000235145"/>
    </source>
</evidence>
<evidence type="ECO:0000313" key="1">
    <source>
        <dbReference type="EMBL" id="KAJ0205328.1"/>
    </source>
</evidence>